<evidence type="ECO:0000313" key="9">
    <source>
        <dbReference type="Proteomes" id="UP000694543"/>
    </source>
</evidence>
<dbReference type="SUPFAM" id="SSF54211">
    <property type="entry name" value="Ribosomal protein S5 domain 2-like"/>
    <property type="match status" value="1"/>
</dbReference>
<comment type="subcellular location">
    <subcellularLocation>
        <location evidence="1">Nucleus</location>
    </subcellularLocation>
</comment>
<dbReference type="AlphaFoldDB" id="A0A8C3KYY1"/>
<dbReference type="GO" id="GO:0000176">
    <property type="term" value="C:nuclear exosome (RNase complex)"/>
    <property type="evidence" value="ECO:0007669"/>
    <property type="project" value="TreeGrafter"/>
</dbReference>
<feature type="domain" description="Exoribonuclease phosphorolytic" evidence="7">
    <location>
        <begin position="35"/>
        <end position="82"/>
    </location>
</feature>
<dbReference type="GO" id="GO:0071051">
    <property type="term" value="P:poly(A)-dependent snoRNA 3'-end processing"/>
    <property type="evidence" value="ECO:0007669"/>
    <property type="project" value="TreeGrafter"/>
</dbReference>
<evidence type="ECO:0000313" key="8">
    <source>
        <dbReference type="Ensembl" id="ENSCPIP00010000671.1"/>
    </source>
</evidence>
<dbReference type="Gene3D" id="3.30.230.70">
    <property type="entry name" value="GHMP Kinase, N-terminal domain"/>
    <property type="match status" value="1"/>
</dbReference>
<dbReference type="InterPro" id="IPR050080">
    <property type="entry name" value="RNase_PH"/>
</dbReference>
<accession>A0A8C3KYY1</accession>
<dbReference type="InterPro" id="IPR020568">
    <property type="entry name" value="Ribosomal_Su5_D2-typ_SF"/>
</dbReference>
<dbReference type="Proteomes" id="UP000694543">
    <property type="component" value="Unplaced"/>
</dbReference>
<comment type="similarity">
    <text evidence="2">Belongs to the RNase PH family.</text>
</comment>
<evidence type="ECO:0000256" key="6">
    <source>
        <dbReference type="SAM" id="MobiDB-lite"/>
    </source>
</evidence>
<evidence type="ECO:0000256" key="3">
    <source>
        <dbReference type="ARBA" id="ARBA00022552"/>
    </source>
</evidence>
<organism evidence="8 9">
    <name type="scientific">Chrysolophus pictus</name>
    <name type="common">Golden pheasant</name>
    <name type="synonym">Phasianus pictus</name>
    <dbReference type="NCBI Taxonomy" id="9089"/>
    <lineage>
        <taxon>Eukaryota</taxon>
        <taxon>Metazoa</taxon>
        <taxon>Chordata</taxon>
        <taxon>Craniata</taxon>
        <taxon>Vertebrata</taxon>
        <taxon>Euteleostomi</taxon>
        <taxon>Archelosauria</taxon>
        <taxon>Archosauria</taxon>
        <taxon>Dinosauria</taxon>
        <taxon>Saurischia</taxon>
        <taxon>Theropoda</taxon>
        <taxon>Coelurosauria</taxon>
        <taxon>Aves</taxon>
        <taxon>Neognathae</taxon>
        <taxon>Galloanserae</taxon>
        <taxon>Galliformes</taxon>
        <taxon>Phasianidae</taxon>
        <taxon>Phasianinae</taxon>
        <taxon>Chrysolophus</taxon>
    </lineage>
</organism>
<dbReference type="GO" id="GO:0071028">
    <property type="term" value="P:nuclear mRNA surveillance"/>
    <property type="evidence" value="ECO:0007669"/>
    <property type="project" value="TreeGrafter"/>
</dbReference>
<sequence length="215" mass="22257">SCLRTSGSSLIAAGSGRRYGGGGGGGGVVSPGAKFSCEQGLLSRPDGSATFVQGDTSVLAGLYGPAEVKGSRESPDGATVEVLLRPKVGLPGGCWHCSSVCHRVPSHPVVSPRTRLQLRVFTSCHVPVRLCVPPRPTVCPPSLPISISPPCAVALRCVPLCPFMSHRASLFPTTAPTHTHPPTSHHVPLHPTASPPRPHSRPPVSLCPPRVPLAP</sequence>
<keyword evidence="3" id="KW-0698">rRNA processing</keyword>
<keyword evidence="9" id="KW-1185">Reference proteome</keyword>
<keyword evidence="4" id="KW-0271">Exosome</keyword>
<dbReference type="GO" id="GO:0005730">
    <property type="term" value="C:nucleolus"/>
    <property type="evidence" value="ECO:0007669"/>
    <property type="project" value="TreeGrafter"/>
</dbReference>
<dbReference type="InterPro" id="IPR001247">
    <property type="entry name" value="ExoRNase_PH_dom1"/>
</dbReference>
<evidence type="ECO:0000256" key="4">
    <source>
        <dbReference type="ARBA" id="ARBA00022835"/>
    </source>
</evidence>
<dbReference type="InterPro" id="IPR027408">
    <property type="entry name" value="PNPase/RNase_PH_dom_sf"/>
</dbReference>
<reference evidence="8" key="1">
    <citation type="submission" date="2025-08" db="UniProtKB">
        <authorList>
            <consortium name="Ensembl"/>
        </authorList>
    </citation>
    <scope>IDENTIFICATION</scope>
</reference>
<reference evidence="8" key="2">
    <citation type="submission" date="2025-09" db="UniProtKB">
        <authorList>
            <consortium name="Ensembl"/>
        </authorList>
    </citation>
    <scope>IDENTIFICATION</scope>
</reference>
<name>A0A8C3KYY1_CHRPC</name>
<protein>
    <recommendedName>
        <fullName evidence="7">Exoribonuclease phosphorolytic domain-containing protein</fullName>
    </recommendedName>
</protein>
<feature type="compositionally biased region" description="Low complexity" evidence="6">
    <location>
        <begin position="174"/>
        <end position="192"/>
    </location>
</feature>
<dbReference type="PANTHER" id="PTHR11953:SF1">
    <property type="entry name" value="EXOSOME COMPLEX COMPONENT RRP46"/>
    <property type="match status" value="1"/>
</dbReference>
<keyword evidence="5" id="KW-0539">Nucleus</keyword>
<evidence type="ECO:0000256" key="5">
    <source>
        <dbReference type="ARBA" id="ARBA00023242"/>
    </source>
</evidence>
<dbReference type="GO" id="GO:0016075">
    <property type="term" value="P:rRNA catabolic process"/>
    <property type="evidence" value="ECO:0007669"/>
    <property type="project" value="TreeGrafter"/>
</dbReference>
<evidence type="ECO:0000256" key="1">
    <source>
        <dbReference type="ARBA" id="ARBA00004123"/>
    </source>
</evidence>
<dbReference type="Pfam" id="PF01138">
    <property type="entry name" value="RNase_PH"/>
    <property type="match status" value="1"/>
</dbReference>
<dbReference type="GO" id="GO:0034475">
    <property type="term" value="P:U4 snRNA 3'-end processing"/>
    <property type="evidence" value="ECO:0007669"/>
    <property type="project" value="TreeGrafter"/>
</dbReference>
<feature type="compositionally biased region" description="Pro residues" evidence="6">
    <location>
        <begin position="205"/>
        <end position="215"/>
    </location>
</feature>
<dbReference type="PANTHER" id="PTHR11953">
    <property type="entry name" value="EXOSOME COMPLEX COMPONENT"/>
    <property type="match status" value="1"/>
</dbReference>
<feature type="region of interest" description="Disordered" evidence="6">
    <location>
        <begin position="174"/>
        <end position="215"/>
    </location>
</feature>
<evidence type="ECO:0000259" key="7">
    <source>
        <dbReference type="Pfam" id="PF01138"/>
    </source>
</evidence>
<dbReference type="Ensembl" id="ENSCPIT00010000778.1">
    <property type="protein sequence ID" value="ENSCPIP00010000671.1"/>
    <property type="gene ID" value="ENSCPIG00010000542.1"/>
</dbReference>
<proteinExistence type="inferred from homology"/>
<dbReference type="GO" id="GO:0000177">
    <property type="term" value="C:cytoplasmic exosome (RNase complex)"/>
    <property type="evidence" value="ECO:0007669"/>
    <property type="project" value="TreeGrafter"/>
</dbReference>
<evidence type="ECO:0000256" key="2">
    <source>
        <dbReference type="ARBA" id="ARBA00006678"/>
    </source>
</evidence>
<dbReference type="GO" id="GO:0006364">
    <property type="term" value="P:rRNA processing"/>
    <property type="evidence" value="ECO:0007669"/>
    <property type="project" value="UniProtKB-KW"/>
</dbReference>
<dbReference type="GO" id="GO:0003723">
    <property type="term" value="F:RNA binding"/>
    <property type="evidence" value="ECO:0007669"/>
    <property type="project" value="TreeGrafter"/>
</dbReference>